<reference evidence="1" key="2">
    <citation type="journal article" date="2015" name="Data Brief">
        <title>Shoot transcriptome of the giant reed, Arundo donax.</title>
        <authorList>
            <person name="Barrero R.A."/>
            <person name="Guerrero F.D."/>
            <person name="Moolhuijzen P."/>
            <person name="Goolsby J.A."/>
            <person name="Tidwell J."/>
            <person name="Bellgard S.E."/>
            <person name="Bellgard M.I."/>
        </authorList>
    </citation>
    <scope>NUCLEOTIDE SEQUENCE</scope>
    <source>
        <tissue evidence="1">Shoot tissue taken approximately 20 cm above the soil surface</tissue>
    </source>
</reference>
<reference evidence="1" key="1">
    <citation type="submission" date="2014-09" db="EMBL/GenBank/DDBJ databases">
        <authorList>
            <person name="Magalhaes I.L.F."/>
            <person name="Oliveira U."/>
            <person name="Santos F.R."/>
            <person name="Vidigal T.H.D.A."/>
            <person name="Brescovit A.D."/>
            <person name="Santos A.J."/>
        </authorList>
    </citation>
    <scope>NUCLEOTIDE SEQUENCE</scope>
    <source>
        <tissue evidence="1">Shoot tissue taken approximately 20 cm above the soil surface</tissue>
    </source>
</reference>
<name>A0A0A9HSL1_ARUDO</name>
<accession>A0A0A9HSL1</accession>
<sequence>MYSPAQVSVETNKSYSESKISSKKITMNFPRCSRWSFLVLLNTNISSKKITMIFFI</sequence>
<dbReference type="AlphaFoldDB" id="A0A0A9HSL1"/>
<protein>
    <submittedName>
        <fullName evidence="1">Uncharacterized protein</fullName>
    </submittedName>
</protein>
<evidence type="ECO:0000313" key="1">
    <source>
        <dbReference type="EMBL" id="JAE38824.1"/>
    </source>
</evidence>
<proteinExistence type="predicted"/>
<dbReference type="EMBL" id="GBRH01159072">
    <property type="protein sequence ID" value="JAE38824.1"/>
    <property type="molecule type" value="Transcribed_RNA"/>
</dbReference>
<organism evidence="1">
    <name type="scientific">Arundo donax</name>
    <name type="common">Giant reed</name>
    <name type="synonym">Donax arundinaceus</name>
    <dbReference type="NCBI Taxonomy" id="35708"/>
    <lineage>
        <taxon>Eukaryota</taxon>
        <taxon>Viridiplantae</taxon>
        <taxon>Streptophyta</taxon>
        <taxon>Embryophyta</taxon>
        <taxon>Tracheophyta</taxon>
        <taxon>Spermatophyta</taxon>
        <taxon>Magnoliopsida</taxon>
        <taxon>Liliopsida</taxon>
        <taxon>Poales</taxon>
        <taxon>Poaceae</taxon>
        <taxon>PACMAD clade</taxon>
        <taxon>Arundinoideae</taxon>
        <taxon>Arundineae</taxon>
        <taxon>Arundo</taxon>
    </lineage>
</organism>